<evidence type="ECO:0000313" key="2">
    <source>
        <dbReference type="Proteomes" id="UP000271678"/>
    </source>
</evidence>
<evidence type="ECO:0000313" key="1">
    <source>
        <dbReference type="EMBL" id="RNI23174.1"/>
    </source>
</evidence>
<keyword evidence="2" id="KW-1185">Reference proteome</keyword>
<proteinExistence type="predicted"/>
<dbReference type="Proteomes" id="UP000271678">
    <property type="component" value="Unassembled WGS sequence"/>
</dbReference>
<dbReference type="InterPro" id="IPR010428">
    <property type="entry name" value="Zincin_1"/>
</dbReference>
<comment type="caution">
    <text evidence="1">The sequence shown here is derived from an EMBL/GenBank/DDBJ whole genome shotgun (WGS) entry which is preliminary data.</text>
</comment>
<dbReference type="RefSeq" id="WP_123270755.1">
    <property type="nucleotide sequence ID" value="NZ_RJJQ01000005.1"/>
</dbReference>
<dbReference type="SUPFAM" id="SSF55486">
    <property type="entry name" value="Metalloproteases ('zincins'), catalytic domain"/>
    <property type="match status" value="1"/>
</dbReference>
<dbReference type="InterPro" id="IPR038555">
    <property type="entry name" value="Zincin_1_sf"/>
</dbReference>
<gene>
    <name evidence="1" type="ORF">EFY87_06975</name>
</gene>
<name>A0A3M9MCC1_9MICO</name>
<dbReference type="AlphaFoldDB" id="A0A3M9MCC1"/>
<organism evidence="1 2">
    <name type="scientific">Flexivirga caeni</name>
    <dbReference type="NCBI Taxonomy" id="2294115"/>
    <lineage>
        <taxon>Bacteria</taxon>
        <taxon>Bacillati</taxon>
        <taxon>Actinomycetota</taxon>
        <taxon>Actinomycetes</taxon>
        <taxon>Micrococcales</taxon>
        <taxon>Dermacoccaceae</taxon>
        <taxon>Flexivirga</taxon>
    </lineage>
</organism>
<dbReference type="EMBL" id="RJJQ01000005">
    <property type="protein sequence ID" value="RNI23174.1"/>
    <property type="molecule type" value="Genomic_DNA"/>
</dbReference>
<dbReference type="CDD" id="cd12954">
    <property type="entry name" value="MMP_TTHA0227_like_1"/>
    <property type="match status" value="1"/>
</dbReference>
<reference evidence="1 2" key="1">
    <citation type="submission" date="2018-11" db="EMBL/GenBank/DDBJ databases">
        <title>Draft genome of Simplicispira Flexivirga sp. BO-16.</title>
        <authorList>
            <person name="Im W.T."/>
        </authorList>
    </citation>
    <scope>NUCLEOTIDE SEQUENCE [LARGE SCALE GENOMIC DNA]</scope>
    <source>
        <strain evidence="1 2">BO-16</strain>
    </source>
</reference>
<accession>A0A3M9MCC1</accession>
<dbReference type="OrthoDB" id="4966605at2"/>
<dbReference type="Gene3D" id="3.30.2010.20">
    <property type="match status" value="1"/>
</dbReference>
<protein>
    <submittedName>
        <fullName evidence="1">Metallopeptidase family protein</fullName>
    </submittedName>
</protein>
<sequence length="130" mass="14564">MNSRSERHGRGFRGPLAWPPVPAMRSRSAQFDELVLDGVESLERRLKRKLDDIEFAVEDVPATDPPPWEADLALGRAFAARRGTAARVVLYRRPIESRASEDGELADLVWDVLAEQVAHVIGIHPDDLED</sequence>
<dbReference type="Pfam" id="PF06262">
    <property type="entry name" value="Zincin_1"/>
    <property type="match status" value="1"/>
</dbReference>